<feature type="transmembrane region" description="Helical" evidence="1">
    <location>
        <begin position="222"/>
        <end position="243"/>
    </location>
</feature>
<feature type="transmembrane region" description="Helical" evidence="1">
    <location>
        <begin position="524"/>
        <end position="549"/>
    </location>
</feature>
<keyword evidence="1" id="KW-0812">Transmembrane</keyword>
<keyword evidence="1" id="KW-0472">Membrane</keyword>
<feature type="signal peptide" evidence="2">
    <location>
        <begin position="1"/>
        <end position="19"/>
    </location>
</feature>
<protein>
    <submittedName>
        <fullName evidence="3">Uncharacterized protein</fullName>
    </submittedName>
</protein>
<gene>
    <name evidence="3" type="ORF">GSOID_T00014289001</name>
</gene>
<evidence type="ECO:0000313" key="4">
    <source>
        <dbReference type="Proteomes" id="UP000001307"/>
    </source>
</evidence>
<reference evidence="3" key="1">
    <citation type="journal article" date="2010" name="Science">
        <title>Plasticity of animal genome architecture unmasked by rapid evolution of a pelagic tunicate.</title>
        <authorList>
            <person name="Denoeud F."/>
            <person name="Henriet S."/>
            <person name="Mungpakdee S."/>
            <person name="Aury J.M."/>
            <person name="Da Silva C."/>
            <person name="Brinkmann H."/>
            <person name="Mikhaleva J."/>
            <person name="Olsen L.C."/>
            <person name="Jubin C."/>
            <person name="Canestro C."/>
            <person name="Bouquet J.M."/>
            <person name="Danks G."/>
            <person name="Poulain J."/>
            <person name="Campsteijn C."/>
            <person name="Adamski M."/>
            <person name="Cross I."/>
            <person name="Yadetie F."/>
            <person name="Muffato M."/>
            <person name="Louis A."/>
            <person name="Butcher S."/>
            <person name="Tsagkogeorga G."/>
            <person name="Konrad A."/>
            <person name="Singh S."/>
            <person name="Jensen M.F."/>
            <person name="Cong E.H."/>
            <person name="Eikeseth-Otteraa H."/>
            <person name="Noel B."/>
            <person name="Anthouard V."/>
            <person name="Porcel B.M."/>
            <person name="Kachouri-Lafond R."/>
            <person name="Nishino A."/>
            <person name="Ugolini M."/>
            <person name="Chourrout P."/>
            <person name="Nishida H."/>
            <person name="Aasland R."/>
            <person name="Huzurbazar S."/>
            <person name="Westhof E."/>
            <person name="Delsuc F."/>
            <person name="Lehrach H."/>
            <person name="Reinhardt R."/>
            <person name="Weissenbach J."/>
            <person name="Roy S.W."/>
            <person name="Artiguenave F."/>
            <person name="Postlethwait J.H."/>
            <person name="Manak J.R."/>
            <person name="Thompson E.M."/>
            <person name="Jaillon O."/>
            <person name="Du Pasquier L."/>
            <person name="Boudinot P."/>
            <person name="Liberles D.A."/>
            <person name="Volff J.N."/>
            <person name="Philippe H."/>
            <person name="Lenhard B."/>
            <person name="Roest Crollius H."/>
            <person name="Wincker P."/>
            <person name="Chourrout D."/>
        </authorList>
    </citation>
    <scope>NUCLEOTIDE SEQUENCE [LARGE SCALE GENOMIC DNA]</scope>
</reference>
<feature type="chain" id="PRO_5003192708" evidence="2">
    <location>
        <begin position="20"/>
        <end position="590"/>
    </location>
</feature>
<accession>E4XKS3</accession>
<dbReference type="EMBL" id="FN653066">
    <property type="protein sequence ID" value="CBY24989.1"/>
    <property type="molecule type" value="Genomic_DNA"/>
</dbReference>
<feature type="transmembrane region" description="Helical" evidence="1">
    <location>
        <begin position="255"/>
        <end position="275"/>
    </location>
</feature>
<sequence length="590" mass="68187">MKVFLNFLLSTAVFAESRADRKKRVVSRFNSVFSEKVDETKLQNAVNNVIEEMGIKEEILNQEISEPLPVEEVVSDEEYQELIESGAIEKPQPIVYETYSRHYTDRAVCPDFDRPTDSSCSLKLRTFTNKHDIKYKNSHSTCVYYCDNGCAHNTCREKEKPRSRRESGDGTHTIERFLFTLQLITSEVFNKTDFAEKTENELIAQGLSILQIIPNEPDNRKYFWTQQFFLVVALCFSTSFIFYNTRTFGKLSVLSSLFLAVVPLIDILPPVFVWYEYNTEPNLAVDPVDWVSSMLVFGAFVKLFNHIVTLIIVLRKDKSEDETMFIILYKVLVEYRILDEFLLKAVDLWLVYFYFARFLVHGSPVSNATYISILCTFLVNLPRIVSLLSKSLQWILNKVCFKDSLELAEEQKMIKQTSADCTCAPFTQGIFTLIYRMTQASILFSSFFILWNDYIIDYCLDYKDDNEMKKWVCSQVDDQSMSILKGRIKVQGQCFEKRLNRADMKSFKTEPLPFKQGCMITTEFVIMTLSIWIVLASAVLFVGICLNLPPVSFSELKEKLGFSKNKTPNEKENVIIAEQTTLMNPDNQKA</sequence>
<keyword evidence="4" id="KW-1185">Reference proteome</keyword>
<organism evidence="3">
    <name type="scientific">Oikopleura dioica</name>
    <name type="common">Tunicate</name>
    <dbReference type="NCBI Taxonomy" id="34765"/>
    <lineage>
        <taxon>Eukaryota</taxon>
        <taxon>Metazoa</taxon>
        <taxon>Chordata</taxon>
        <taxon>Tunicata</taxon>
        <taxon>Appendicularia</taxon>
        <taxon>Copelata</taxon>
        <taxon>Oikopleuridae</taxon>
        <taxon>Oikopleura</taxon>
    </lineage>
</organism>
<dbReference type="AlphaFoldDB" id="E4XKS3"/>
<keyword evidence="1" id="KW-1133">Transmembrane helix</keyword>
<proteinExistence type="predicted"/>
<evidence type="ECO:0000256" key="2">
    <source>
        <dbReference type="SAM" id="SignalP"/>
    </source>
</evidence>
<feature type="transmembrane region" description="Helical" evidence="1">
    <location>
        <begin position="295"/>
        <end position="314"/>
    </location>
</feature>
<name>E4XKS3_OIKDI</name>
<evidence type="ECO:0000313" key="3">
    <source>
        <dbReference type="EMBL" id="CBY24989.1"/>
    </source>
</evidence>
<dbReference type="Proteomes" id="UP000001307">
    <property type="component" value="Unassembled WGS sequence"/>
</dbReference>
<dbReference type="InParanoid" id="E4XKS3"/>
<keyword evidence="2" id="KW-0732">Signal</keyword>
<evidence type="ECO:0000256" key="1">
    <source>
        <dbReference type="SAM" id="Phobius"/>
    </source>
</evidence>